<sequence length="164" mass="16833">MEPGERGATRIADRVVAKIASQAAREALRGGGAADSGVGGGADAGANARAHAGVNPGVNPGDSPGANPGVNPGEVALADVVGAARPYAVAAVRGGVARVRVAVELGYPSDIGAHCGAVRRQVIERVGEMTGMEVPEVAVTVERLHVPRWERPERRARRGRDRVR</sequence>
<proteinExistence type="predicted"/>
<dbReference type="EMBL" id="JAEEAQ010001039">
    <property type="protein sequence ID" value="MBI0319869.1"/>
    <property type="molecule type" value="Genomic_DNA"/>
</dbReference>
<organism evidence="2 3">
    <name type="scientific">Streptomyces javensis</name>
    <dbReference type="NCBI Taxonomy" id="114698"/>
    <lineage>
        <taxon>Bacteria</taxon>
        <taxon>Bacillati</taxon>
        <taxon>Actinomycetota</taxon>
        <taxon>Actinomycetes</taxon>
        <taxon>Kitasatosporales</taxon>
        <taxon>Streptomycetaceae</taxon>
        <taxon>Streptomyces</taxon>
        <taxon>Streptomyces violaceusniger group</taxon>
    </lineage>
</organism>
<accession>A0ABS0RSP9</accession>
<protein>
    <recommendedName>
        <fullName evidence="4">Asp23/Gls24 family envelope stress response protein</fullName>
    </recommendedName>
</protein>
<reference evidence="2 3" key="1">
    <citation type="submission" date="2020-12" db="EMBL/GenBank/DDBJ databases">
        <authorList>
            <person name="Kusuma A.B."/>
            <person name="Nouioui I."/>
            <person name="Goodfellow M."/>
        </authorList>
    </citation>
    <scope>NUCLEOTIDE SEQUENCE [LARGE SCALE GENOMIC DNA]</scope>
    <source>
        <strain evidence="2 3">DSM 41764</strain>
    </source>
</reference>
<comment type="caution">
    <text evidence="2">The sequence shown here is derived from an EMBL/GenBank/DDBJ whole genome shotgun (WGS) entry which is preliminary data.</text>
</comment>
<name>A0ABS0RSP9_9ACTN</name>
<dbReference type="RefSeq" id="WP_198282288.1">
    <property type="nucleotide sequence ID" value="NZ_BAAAIF010000046.1"/>
</dbReference>
<feature type="region of interest" description="Disordered" evidence="1">
    <location>
        <begin position="47"/>
        <end position="71"/>
    </location>
</feature>
<evidence type="ECO:0000313" key="3">
    <source>
        <dbReference type="Proteomes" id="UP000638849"/>
    </source>
</evidence>
<keyword evidence="3" id="KW-1185">Reference proteome</keyword>
<evidence type="ECO:0008006" key="4">
    <source>
        <dbReference type="Google" id="ProtNLM"/>
    </source>
</evidence>
<evidence type="ECO:0000256" key="1">
    <source>
        <dbReference type="SAM" id="MobiDB-lite"/>
    </source>
</evidence>
<gene>
    <name evidence="2" type="ORF">JBF12_44345</name>
</gene>
<evidence type="ECO:0000313" key="2">
    <source>
        <dbReference type="EMBL" id="MBI0319869.1"/>
    </source>
</evidence>
<dbReference type="Proteomes" id="UP000638849">
    <property type="component" value="Unassembled WGS sequence"/>
</dbReference>